<feature type="transmembrane region" description="Helical" evidence="1">
    <location>
        <begin position="132"/>
        <end position="154"/>
    </location>
</feature>
<keyword evidence="3" id="KW-1185">Reference proteome</keyword>
<evidence type="ECO:0000313" key="2">
    <source>
        <dbReference type="EMBL" id="CAK9003125.1"/>
    </source>
</evidence>
<keyword evidence="1" id="KW-0812">Transmembrane</keyword>
<feature type="non-terminal residue" evidence="2">
    <location>
        <position position="1"/>
    </location>
</feature>
<comment type="caution">
    <text evidence="2">The sequence shown here is derived from an EMBL/GenBank/DDBJ whole genome shotgun (WGS) entry which is preliminary data.</text>
</comment>
<evidence type="ECO:0000313" key="3">
    <source>
        <dbReference type="Proteomes" id="UP001642464"/>
    </source>
</evidence>
<feature type="transmembrane region" description="Helical" evidence="1">
    <location>
        <begin position="205"/>
        <end position="231"/>
    </location>
</feature>
<keyword evidence="1" id="KW-1133">Transmembrane helix</keyword>
<organism evidence="2 3">
    <name type="scientific">Durusdinium trenchii</name>
    <dbReference type="NCBI Taxonomy" id="1381693"/>
    <lineage>
        <taxon>Eukaryota</taxon>
        <taxon>Sar</taxon>
        <taxon>Alveolata</taxon>
        <taxon>Dinophyceae</taxon>
        <taxon>Suessiales</taxon>
        <taxon>Symbiodiniaceae</taxon>
        <taxon>Durusdinium</taxon>
    </lineage>
</organism>
<name>A0ABP0IKJ5_9DINO</name>
<feature type="transmembrane region" description="Helical" evidence="1">
    <location>
        <begin position="175"/>
        <end position="193"/>
    </location>
</feature>
<protein>
    <submittedName>
        <fullName evidence="2">Uncharacterized protein</fullName>
    </submittedName>
</protein>
<dbReference type="Proteomes" id="UP001642464">
    <property type="component" value="Unassembled WGS sequence"/>
</dbReference>
<dbReference type="EMBL" id="CAXAMM010004299">
    <property type="protein sequence ID" value="CAK9003125.1"/>
    <property type="molecule type" value="Genomic_DNA"/>
</dbReference>
<evidence type="ECO:0000256" key="1">
    <source>
        <dbReference type="SAM" id="Phobius"/>
    </source>
</evidence>
<feature type="transmembrane region" description="Helical" evidence="1">
    <location>
        <begin position="261"/>
        <end position="281"/>
    </location>
</feature>
<feature type="transmembrane region" description="Helical" evidence="1">
    <location>
        <begin position="287"/>
        <end position="306"/>
    </location>
</feature>
<proteinExistence type="predicted"/>
<feature type="transmembrane region" description="Helical" evidence="1">
    <location>
        <begin position="344"/>
        <end position="365"/>
    </location>
</feature>
<reference evidence="2 3" key="1">
    <citation type="submission" date="2024-02" db="EMBL/GenBank/DDBJ databases">
        <authorList>
            <person name="Chen Y."/>
            <person name="Shah S."/>
            <person name="Dougan E. K."/>
            <person name="Thang M."/>
            <person name="Chan C."/>
        </authorList>
    </citation>
    <scope>NUCLEOTIDE SEQUENCE [LARGE SCALE GENOMIC DNA]</scope>
</reference>
<keyword evidence="1" id="KW-0472">Membrane</keyword>
<sequence length="472" mass="52364">DLTVEGARQSIDCDVMTCDESCEVQRMGRAAALVVLQGDDGQAQQAWRPCDWSVDDVVVAGTGNVTELVMKPQVAVLAADNVTGVWTRACGAGACMAGQGICVCDPAWHWHAGFEWLDGEQRCDQSIAVGRLLWAAVLLVSALEVVALVRGLVVKLVRANRGNRQEMWRKSVLDLLSRVSILTAAAIKASSFWDEGIKEQHLGEHFVLTLLVCVAIGAESLALVLFFLRYAEYWRFVAKQRFNMNTRAATLKNDAVRLKGITPFFLLAPTLVAMGAGTGVARIKYSGVVLVLTEMVLVLICLIRLVKPVIQQQHDAIVIDKQAQKADSAMRETLCRSYNKTRQIYACALVLLILAIMGLTLSLSMRGVYRQLATTAVVAIFLSKIPRFILSQSNDKFVFSESRRSSLDTSLEYFRQVTKDKELENERYCEYLRDTETFFNMITSRDAEEIDTLLDLHQSELFSSASAMDTIS</sequence>
<gene>
    <name evidence="2" type="ORF">SCF082_LOCUS7604</name>
</gene>
<accession>A0ABP0IKJ5</accession>